<dbReference type="EMBL" id="CVQH01022804">
    <property type="protein sequence ID" value="CRK34061.1"/>
    <property type="molecule type" value="Genomic_DNA"/>
</dbReference>
<protein>
    <submittedName>
        <fullName evidence="2">Uncharacterized protein</fullName>
    </submittedName>
</protein>
<feature type="region of interest" description="Disordered" evidence="1">
    <location>
        <begin position="1"/>
        <end position="34"/>
    </location>
</feature>
<evidence type="ECO:0000313" key="2">
    <source>
        <dbReference type="EMBL" id="CRK34061.1"/>
    </source>
</evidence>
<dbReference type="Proteomes" id="UP000044602">
    <property type="component" value="Unassembled WGS sequence"/>
</dbReference>
<keyword evidence="3" id="KW-1185">Reference proteome</keyword>
<name>A0A0G4MIH5_VERLO</name>
<sequence length="70" mass="7759">MRPEPPDPRRPVPHPDRDPSQPRRPVHRPLRDVPLPSALYAQGALCHCDRGCQGRDGSPWSQDGDGARAC</sequence>
<organism evidence="2 3">
    <name type="scientific">Verticillium longisporum</name>
    <name type="common">Verticillium dahliae var. longisporum</name>
    <dbReference type="NCBI Taxonomy" id="100787"/>
    <lineage>
        <taxon>Eukaryota</taxon>
        <taxon>Fungi</taxon>
        <taxon>Dikarya</taxon>
        <taxon>Ascomycota</taxon>
        <taxon>Pezizomycotina</taxon>
        <taxon>Sordariomycetes</taxon>
        <taxon>Hypocreomycetidae</taxon>
        <taxon>Glomerellales</taxon>
        <taxon>Plectosphaerellaceae</taxon>
        <taxon>Verticillium</taxon>
    </lineage>
</organism>
<reference evidence="2 3" key="1">
    <citation type="submission" date="2015-05" db="EMBL/GenBank/DDBJ databases">
        <authorList>
            <person name="Wang D.B."/>
            <person name="Wang M."/>
        </authorList>
    </citation>
    <scope>NUCLEOTIDE SEQUENCE [LARGE SCALE GENOMIC DNA]</scope>
    <source>
        <strain evidence="2">VL1</strain>
    </source>
</reference>
<accession>A0A0G4MIH5</accession>
<feature type="compositionally biased region" description="Basic and acidic residues" evidence="1">
    <location>
        <begin position="1"/>
        <end position="21"/>
    </location>
</feature>
<proteinExistence type="predicted"/>
<dbReference type="AlphaFoldDB" id="A0A0G4MIH5"/>
<evidence type="ECO:0000313" key="3">
    <source>
        <dbReference type="Proteomes" id="UP000044602"/>
    </source>
</evidence>
<gene>
    <name evidence="2" type="ORF">BN1708_019383</name>
</gene>
<evidence type="ECO:0000256" key="1">
    <source>
        <dbReference type="SAM" id="MobiDB-lite"/>
    </source>
</evidence>